<protein>
    <recommendedName>
        <fullName evidence="5">HCP-like protein</fullName>
    </recommendedName>
</protein>
<dbReference type="Pfam" id="PF08238">
    <property type="entry name" value="Sel1"/>
    <property type="match status" value="8"/>
</dbReference>
<dbReference type="InterPro" id="IPR011990">
    <property type="entry name" value="TPR-like_helical_dom_sf"/>
</dbReference>
<evidence type="ECO:0008006" key="5">
    <source>
        <dbReference type="Google" id="ProtNLM"/>
    </source>
</evidence>
<feature type="region of interest" description="Disordered" evidence="2">
    <location>
        <begin position="164"/>
        <end position="220"/>
    </location>
</feature>
<keyword evidence="4" id="KW-1185">Reference proteome</keyword>
<evidence type="ECO:0000313" key="3">
    <source>
        <dbReference type="EMBL" id="KAF9543644.1"/>
    </source>
</evidence>
<comment type="caution">
    <text evidence="3">The sequence shown here is derived from an EMBL/GenBank/DDBJ whole genome shotgun (WGS) entry which is preliminary data.</text>
</comment>
<gene>
    <name evidence="3" type="ORF">EC957_000576</name>
</gene>
<feature type="compositionally biased region" description="Polar residues" evidence="2">
    <location>
        <begin position="197"/>
        <end position="208"/>
    </location>
</feature>
<accession>A0A9P6K2T7</accession>
<dbReference type="PANTHER" id="PTHR11102">
    <property type="entry name" value="SEL-1-LIKE PROTEIN"/>
    <property type="match status" value="1"/>
</dbReference>
<dbReference type="InterPro" id="IPR050767">
    <property type="entry name" value="Sel1_AlgK"/>
</dbReference>
<dbReference type="AlphaFoldDB" id="A0A9P6K2T7"/>
<sequence>MVTNKPQIQAVRPVNKDNLDSPTITPAPTVYFDCYSNPATGESFVLWHDIRLVFADALYIRHEAKVVSFMKDTEWMPLKPLRIAAIPDVVLDVVVDNPLVLLEAPMQETTSASTPMEVTAQDTPQEGKRLKFPSPPVPNAPRLNPMYGSEDTVMEESYIDYPDFRPKPWVSQPSPTTEQEEDTNESTDNAPEKNSEPTKISTQANNDKSTSTSQSDQSPQDHIAVAAIRDISPIVVKAFLGDPKSQAELGDMYRFGDGVELNFREARYWYLKAAKQGDPAGQCNLGHLYRLGLGVDQNHSTALSWYRKAAHQGDAGGQCHLGLMYEYGLVGTIDRSAAMDWYMMAANQGYAFAQCCIGSLYETGQGVQQDYDKAMEWYLRAADQSLPAAQTMICHMYLIGVGVSQDRSIGLDWLSKATNRKDTDVWSQIAMGVMYMSDLSVPKRESMAFAWFLKAARQGSPGAQNVVGRMNRDGQGVPQDYRLALLWFVKSANHNYPGSQYDIGSMYLQGQGVPKSYTMAKEWYARAAKLGHDSARTKLFEVQRLIDEGTGGF</sequence>
<feature type="compositionally biased region" description="Polar residues" evidence="2">
    <location>
        <begin position="111"/>
        <end position="124"/>
    </location>
</feature>
<dbReference type="SMART" id="SM00671">
    <property type="entry name" value="SEL1"/>
    <property type="match status" value="8"/>
</dbReference>
<reference evidence="3" key="1">
    <citation type="journal article" date="2020" name="Fungal Divers.">
        <title>Resolving the Mortierellaceae phylogeny through synthesis of multi-gene phylogenetics and phylogenomics.</title>
        <authorList>
            <person name="Vandepol N."/>
            <person name="Liber J."/>
            <person name="Desiro A."/>
            <person name="Na H."/>
            <person name="Kennedy M."/>
            <person name="Barry K."/>
            <person name="Grigoriev I.V."/>
            <person name="Miller A.N."/>
            <person name="O'Donnell K."/>
            <person name="Stajich J.E."/>
            <person name="Bonito G."/>
        </authorList>
    </citation>
    <scope>NUCLEOTIDE SEQUENCE</scope>
    <source>
        <strain evidence="3">NRRL 2591</strain>
    </source>
</reference>
<dbReference type="InterPro" id="IPR006597">
    <property type="entry name" value="Sel1-like"/>
</dbReference>
<organism evidence="3 4">
    <name type="scientific">Mortierella hygrophila</name>
    <dbReference type="NCBI Taxonomy" id="979708"/>
    <lineage>
        <taxon>Eukaryota</taxon>
        <taxon>Fungi</taxon>
        <taxon>Fungi incertae sedis</taxon>
        <taxon>Mucoromycota</taxon>
        <taxon>Mortierellomycotina</taxon>
        <taxon>Mortierellomycetes</taxon>
        <taxon>Mortierellales</taxon>
        <taxon>Mortierellaceae</taxon>
        <taxon>Mortierella</taxon>
    </lineage>
</organism>
<dbReference type="PANTHER" id="PTHR11102:SF160">
    <property type="entry name" value="ERAD-ASSOCIATED E3 UBIQUITIN-PROTEIN LIGASE COMPONENT HRD3"/>
    <property type="match status" value="1"/>
</dbReference>
<name>A0A9P6K2T7_9FUNG</name>
<feature type="region of interest" description="Disordered" evidence="2">
    <location>
        <begin position="111"/>
        <end position="148"/>
    </location>
</feature>
<evidence type="ECO:0000256" key="2">
    <source>
        <dbReference type="SAM" id="MobiDB-lite"/>
    </source>
</evidence>
<dbReference type="SUPFAM" id="SSF81901">
    <property type="entry name" value="HCP-like"/>
    <property type="match status" value="2"/>
</dbReference>
<evidence type="ECO:0000313" key="4">
    <source>
        <dbReference type="Proteomes" id="UP000723463"/>
    </source>
</evidence>
<proteinExistence type="inferred from homology"/>
<feature type="compositionally biased region" description="Low complexity" evidence="2">
    <location>
        <begin position="209"/>
        <end position="220"/>
    </location>
</feature>
<dbReference type="Gene3D" id="1.25.40.10">
    <property type="entry name" value="Tetratricopeptide repeat domain"/>
    <property type="match status" value="2"/>
</dbReference>
<dbReference type="EMBL" id="JAAAXW010000108">
    <property type="protein sequence ID" value="KAF9543644.1"/>
    <property type="molecule type" value="Genomic_DNA"/>
</dbReference>
<evidence type="ECO:0000256" key="1">
    <source>
        <dbReference type="ARBA" id="ARBA00038101"/>
    </source>
</evidence>
<comment type="similarity">
    <text evidence="1">Belongs to the sel-1 family.</text>
</comment>
<dbReference type="Proteomes" id="UP000723463">
    <property type="component" value="Unassembled WGS sequence"/>
</dbReference>